<sequence>MKKEMFRMDSGKGDGSGEESGAESGAARKNAVRGNPSVKNAGVRKAGVRYAVGKSPAGLSGHAARFCALVSAVLLTLFSACGTVHAQKEEASAEVRIVLKQDGSQASGGGVKVSGNRVTVTRGGSYRITGNLSDGQLCVDAAEEEVTLLLDGASVVCSGAAAVSVEAAGQVTIRLEEGTGNLLQSREEPKQEGTEAAEGAAVFSKEDLIIDGSGSLTILGGVEHGIQSRKSLTLSGGVITAEALEDSFKADDCLTISGGSIQTKCGEKAFQADQSMEITGGILTAEAGDDAFHSNRDMQISGGSLTIIAGKKGIHADDELIVDGGEILITESFEGLEANQVLIREGELSITAEDDGINANGEPEGEGEERTLPCLRIQGGEIFIDADGDGVDSNGDLIFEGGTTVIFGPEDDRNGALDYGSENGGSCILNGGTVLAAGSSGMAVTFSEDSGQPSFLCFLDFVYEAGDEIRILDETGRLLFSETAVKSGSSVVFGSPKLELGQTCQLVVGERSVQIKLKSSSVTTRGKGRENGSGEQASAIFLNETANAGNADAPRIC</sequence>
<organism evidence="2 3">
    <name type="scientific">Candidatus Eisenbergiella merdavium</name>
    <dbReference type="NCBI Taxonomy" id="2838551"/>
    <lineage>
        <taxon>Bacteria</taxon>
        <taxon>Bacillati</taxon>
        <taxon>Bacillota</taxon>
        <taxon>Clostridia</taxon>
        <taxon>Lachnospirales</taxon>
        <taxon>Lachnospiraceae</taxon>
        <taxon>Eisenbergiella</taxon>
    </lineage>
</organism>
<dbReference type="AlphaFoldDB" id="A0A9D2SRD4"/>
<dbReference type="Pfam" id="PF14262">
    <property type="entry name" value="Cthe_2159"/>
    <property type="match status" value="2"/>
</dbReference>
<evidence type="ECO:0000313" key="2">
    <source>
        <dbReference type="EMBL" id="HJC24585.1"/>
    </source>
</evidence>
<reference evidence="2" key="2">
    <citation type="submission" date="2021-04" db="EMBL/GenBank/DDBJ databases">
        <authorList>
            <person name="Gilroy R."/>
        </authorList>
    </citation>
    <scope>NUCLEOTIDE SEQUENCE</scope>
    <source>
        <strain evidence="2">USAMLcec2-132</strain>
    </source>
</reference>
<accession>A0A9D2SRD4</accession>
<dbReference type="EMBL" id="DWWS01000045">
    <property type="protein sequence ID" value="HJC24585.1"/>
    <property type="molecule type" value="Genomic_DNA"/>
</dbReference>
<proteinExistence type="predicted"/>
<protein>
    <submittedName>
        <fullName evidence="2">Carbohydrate-binding domain-containing protein</fullName>
    </submittedName>
</protein>
<name>A0A9D2SRD4_9FIRM</name>
<evidence type="ECO:0000256" key="1">
    <source>
        <dbReference type="SAM" id="MobiDB-lite"/>
    </source>
</evidence>
<gene>
    <name evidence="2" type="ORF">H9761_12870</name>
</gene>
<comment type="caution">
    <text evidence="2">The sequence shown here is derived from an EMBL/GenBank/DDBJ whole genome shotgun (WGS) entry which is preliminary data.</text>
</comment>
<feature type="compositionally biased region" description="Basic and acidic residues" evidence="1">
    <location>
        <begin position="1"/>
        <end position="12"/>
    </location>
</feature>
<dbReference type="InterPro" id="IPR025584">
    <property type="entry name" value="Cthe_2159"/>
</dbReference>
<dbReference type="Proteomes" id="UP000823891">
    <property type="component" value="Unassembled WGS sequence"/>
</dbReference>
<feature type="region of interest" description="Disordered" evidence="1">
    <location>
        <begin position="1"/>
        <end position="39"/>
    </location>
</feature>
<reference evidence="2" key="1">
    <citation type="journal article" date="2021" name="PeerJ">
        <title>Extensive microbial diversity within the chicken gut microbiome revealed by metagenomics and culture.</title>
        <authorList>
            <person name="Gilroy R."/>
            <person name="Ravi A."/>
            <person name="Getino M."/>
            <person name="Pursley I."/>
            <person name="Horton D.L."/>
            <person name="Alikhan N.F."/>
            <person name="Baker D."/>
            <person name="Gharbi K."/>
            <person name="Hall N."/>
            <person name="Watson M."/>
            <person name="Adriaenssens E.M."/>
            <person name="Foster-Nyarko E."/>
            <person name="Jarju S."/>
            <person name="Secka A."/>
            <person name="Antonio M."/>
            <person name="Oren A."/>
            <person name="Chaudhuri R.R."/>
            <person name="La Ragione R."/>
            <person name="Hildebrand F."/>
            <person name="Pallen M.J."/>
        </authorList>
    </citation>
    <scope>NUCLEOTIDE SEQUENCE</scope>
    <source>
        <strain evidence="2">USAMLcec2-132</strain>
    </source>
</reference>
<evidence type="ECO:0000313" key="3">
    <source>
        <dbReference type="Proteomes" id="UP000823891"/>
    </source>
</evidence>